<proteinExistence type="predicted"/>
<dbReference type="Proteomes" id="UP001156905">
    <property type="component" value="Unassembled WGS sequence"/>
</dbReference>
<accession>A0ABQ6AWP7</accession>
<sequence>MLKQDLQRCMRLMTATLEANLRDGVRSQEMLTDAMMGTVKARYPGITEEEWETLLQTYRQHATETFDAERSRLSGEHRRLVEHAVREGLPPHYSLTLCATIKSAIGPPPVATLARSLLNSER</sequence>
<name>A0ABQ6AWP7_9BRAD</name>
<evidence type="ECO:0000313" key="1">
    <source>
        <dbReference type="EMBL" id="GLR85845.1"/>
    </source>
</evidence>
<dbReference type="EMBL" id="BSOW01000007">
    <property type="protein sequence ID" value="GLR85845.1"/>
    <property type="molecule type" value="Genomic_DNA"/>
</dbReference>
<comment type="caution">
    <text evidence="1">The sequence shown here is derived from an EMBL/GenBank/DDBJ whole genome shotgun (WGS) entry which is preliminary data.</text>
</comment>
<gene>
    <name evidence="1" type="ORF">GCM10007857_25560</name>
</gene>
<evidence type="ECO:0000313" key="2">
    <source>
        <dbReference type="Proteomes" id="UP001156905"/>
    </source>
</evidence>
<dbReference type="RefSeq" id="WP_284265510.1">
    <property type="nucleotide sequence ID" value="NZ_BSOW01000007.1"/>
</dbReference>
<organism evidence="1 2">
    <name type="scientific">Bradyrhizobium iriomotense</name>
    <dbReference type="NCBI Taxonomy" id="441950"/>
    <lineage>
        <taxon>Bacteria</taxon>
        <taxon>Pseudomonadati</taxon>
        <taxon>Pseudomonadota</taxon>
        <taxon>Alphaproteobacteria</taxon>
        <taxon>Hyphomicrobiales</taxon>
        <taxon>Nitrobacteraceae</taxon>
        <taxon>Bradyrhizobium</taxon>
    </lineage>
</organism>
<protein>
    <submittedName>
        <fullName evidence="1">Uncharacterized protein</fullName>
    </submittedName>
</protein>
<keyword evidence="2" id="KW-1185">Reference proteome</keyword>
<reference evidence="2" key="1">
    <citation type="journal article" date="2019" name="Int. J. Syst. Evol. Microbiol.">
        <title>The Global Catalogue of Microorganisms (GCM) 10K type strain sequencing project: providing services to taxonomists for standard genome sequencing and annotation.</title>
        <authorList>
            <consortium name="The Broad Institute Genomics Platform"/>
            <consortium name="The Broad Institute Genome Sequencing Center for Infectious Disease"/>
            <person name="Wu L."/>
            <person name="Ma J."/>
        </authorList>
    </citation>
    <scope>NUCLEOTIDE SEQUENCE [LARGE SCALE GENOMIC DNA]</scope>
    <source>
        <strain evidence="2">NBRC 102520</strain>
    </source>
</reference>